<dbReference type="Pfam" id="PF02811">
    <property type="entry name" value="PHP"/>
    <property type="match status" value="1"/>
</dbReference>
<dbReference type="SMART" id="SM00481">
    <property type="entry name" value="POLIIIAc"/>
    <property type="match status" value="1"/>
</dbReference>
<dbReference type="PANTHER" id="PTHR36928">
    <property type="entry name" value="PHOSPHATASE YCDX-RELATED"/>
    <property type="match status" value="1"/>
</dbReference>
<dbReference type="SUPFAM" id="SSF89550">
    <property type="entry name" value="PHP domain-like"/>
    <property type="match status" value="1"/>
</dbReference>
<dbReference type="AlphaFoldDB" id="G5ILM8"/>
<dbReference type="OrthoDB" id="9808747at2"/>
<dbReference type="GO" id="GO:0005829">
    <property type="term" value="C:cytosol"/>
    <property type="evidence" value="ECO:0007669"/>
    <property type="project" value="TreeGrafter"/>
</dbReference>
<dbReference type="InterPro" id="IPR004013">
    <property type="entry name" value="PHP_dom"/>
</dbReference>
<dbReference type="RefSeq" id="WP_006782394.1">
    <property type="nucleotide sequence ID" value="NZ_CP040506.1"/>
</dbReference>
<evidence type="ECO:0000313" key="2">
    <source>
        <dbReference type="EMBL" id="EHI57297.1"/>
    </source>
</evidence>
<dbReference type="GO" id="GO:0008270">
    <property type="term" value="F:zinc ion binding"/>
    <property type="evidence" value="ECO:0007669"/>
    <property type="project" value="TreeGrafter"/>
</dbReference>
<dbReference type="CDD" id="cd07437">
    <property type="entry name" value="PHP_HisPPase_Ycdx_like"/>
    <property type="match status" value="1"/>
</dbReference>
<dbReference type="GO" id="GO:0042578">
    <property type="term" value="F:phosphoric ester hydrolase activity"/>
    <property type="evidence" value="ECO:0007669"/>
    <property type="project" value="TreeGrafter"/>
</dbReference>
<dbReference type="HOGENOM" id="CLU_061999_0_1_9"/>
<keyword evidence="3" id="KW-1185">Reference proteome</keyword>
<dbReference type="EMBL" id="ADLN01000120">
    <property type="protein sequence ID" value="EHI57297.1"/>
    <property type="molecule type" value="Genomic_DNA"/>
</dbReference>
<gene>
    <name evidence="2" type="ORF">HMPREF9473_04406</name>
</gene>
<sequence>MNDIIDIHTHTIASGHAYNTLYEMASSAAEKGVRVFGCSDHAPNMPGSCDAFYFINFKVIPRDLYGLHLLMGSELNIIDYEGHVDLSPFYLEKLDYTIASLHEPCYDSGTVAQNTAAYLGAIENPHINIIGHPDDDRFPCDYDTIVAAAKEHHTLLEVNSSSLHPKSPRPGARKNYEKMLELCRQYQVPIIIDSDAHISSSVGDHRLAHAMLEELAFPEELIVNTSIEKLVPYIPVLGTYISGE</sequence>
<name>G5ILM8_9FIRM</name>
<feature type="domain" description="Polymerase/histidinol phosphatase N-terminal" evidence="1">
    <location>
        <begin position="5"/>
        <end position="79"/>
    </location>
</feature>
<accession>G5ILM8</accession>
<dbReference type="Gene3D" id="3.20.20.140">
    <property type="entry name" value="Metal-dependent hydrolases"/>
    <property type="match status" value="1"/>
</dbReference>
<dbReference type="InterPro" id="IPR050243">
    <property type="entry name" value="PHP_phosphatase"/>
</dbReference>
<dbReference type="Proteomes" id="UP000005384">
    <property type="component" value="Unassembled WGS sequence"/>
</dbReference>
<evidence type="ECO:0000259" key="1">
    <source>
        <dbReference type="SMART" id="SM00481"/>
    </source>
</evidence>
<proteinExistence type="predicted"/>
<protein>
    <recommendedName>
        <fullName evidence="1">Polymerase/histidinol phosphatase N-terminal domain-containing protein</fullName>
    </recommendedName>
</protein>
<dbReference type="NCBIfam" id="NF006702">
    <property type="entry name" value="PRK09248.1"/>
    <property type="match status" value="1"/>
</dbReference>
<organism evidence="2 3">
    <name type="scientific">Hungatella hathewayi WAL-18680</name>
    <dbReference type="NCBI Taxonomy" id="742737"/>
    <lineage>
        <taxon>Bacteria</taxon>
        <taxon>Bacillati</taxon>
        <taxon>Bacillota</taxon>
        <taxon>Clostridia</taxon>
        <taxon>Lachnospirales</taxon>
        <taxon>Lachnospiraceae</taxon>
        <taxon>Hungatella</taxon>
    </lineage>
</organism>
<evidence type="ECO:0000313" key="3">
    <source>
        <dbReference type="Proteomes" id="UP000005384"/>
    </source>
</evidence>
<comment type="caution">
    <text evidence="2">The sequence shown here is derived from an EMBL/GenBank/DDBJ whole genome shotgun (WGS) entry which is preliminary data.</text>
</comment>
<dbReference type="PANTHER" id="PTHR36928:SF1">
    <property type="entry name" value="PHOSPHATASE YCDX-RELATED"/>
    <property type="match status" value="1"/>
</dbReference>
<dbReference type="InterPro" id="IPR016195">
    <property type="entry name" value="Pol/histidinol_Pase-like"/>
</dbReference>
<dbReference type="InterPro" id="IPR003141">
    <property type="entry name" value="Pol/His_phosphatase_N"/>
</dbReference>
<dbReference type="PATRIC" id="fig|742737.3.peg.4391"/>
<reference evidence="2 3" key="1">
    <citation type="submission" date="2011-08" db="EMBL/GenBank/DDBJ databases">
        <title>The Genome Sequence of Clostridium hathewayi WAL-18680.</title>
        <authorList>
            <consortium name="The Broad Institute Genome Sequencing Platform"/>
            <person name="Earl A."/>
            <person name="Ward D."/>
            <person name="Feldgarden M."/>
            <person name="Gevers D."/>
            <person name="Finegold S.M."/>
            <person name="Summanen P.H."/>
            <person name="Molitoris D.R."/>
            <person name="Song M."/>
            <person name="Daigneault M."/>
            <person name="Allen-Vercoe E."/>
            <person name="Young S.K."/>
            <person name="Zeng Q."/>
            <person name="Gargeya S."/>
            <person name="Fitzgerald M."/>
            <person name="Haas B."/>
            <person name="Abouelleil A."/>
            <person name="Alvarado L."/>
            <person name="Arachchi H.M."/>
            <person name="Berlin A."/>
            <person name="Brown A."/>
            <person name="Chapman S.B."/>
            <person name="Chen Z."/>
            <person name="Dunbar C."/>
            <person name="Freedman E."/>
            <person name="Gearin G."/>
            <person name="Gellesch M."/>
            <person name="Goldberg J."/>
            <person name="Griggs A."/>
            <person name="Gujja S."/>
            <person name="Heiman D."/>
            <person name="Howarth C."/>
            <person name="Larson L."/>
            <person name="Lui A."/>
            <person name="MacDonald P.J.P."/>
            <person name="Montmayeur A."/>
            <person name="Murphy C."/>
            <person name="Neiman D."/>
            <person name="Pearson M."/>
            <person name="Priest M."/>
            <person name="Roberts A."/>
            <person name="Saif S."/>
            <person name="Shea T."/>
            <person name="Shenoy N."/>
            <person name="Sisk P."/>
            <person name="Stolte C."/>
            <person name="Sykes S."/>
            <person name="Wortman J."/>
            <person name="Nusbaum C."/>
            <person name="Birren B."/>
        </authorList>
    </citation>
    <scope>NUCLEOTIDE SEQUENCE [LARGE SCALE GENOMIC DNA]</scope>
    <source>
        <strain evidence="2 3">WAL-18680</strain>
    </source>
</reference>